<dbReference type="SMART" id="SM00355">
    <property type="entry name" value="ZnF_C2H2"/>
    <property type="match status" value="3"/>
</dbReference>
<dbReference type="EMBL" id="ML995150">
    <property type="protein sequence ID" value="KAF2174374.1"/>
    <property type="molecule type" value="Genomic_DNA"/>
</dbReference>
<dbReference type="PROSITE" id="PS00028">
    <property type="entry name" value="ZINC_FINGER_C2H2_1"/>
    <property type="match status" value="1"/>
</dbReference>
<reference evidence="2" key="1">
    <citation type="journal article" date="2020" name="Stud. Mycol.">
        <title>101 Dothideomycetes genomes: a test case for predicting lifestyles and emergence of pathogens.</title>
        <authorList>
            <person name="Haridas S."/>
            <person name="Albert R."/>
            <person name="Binder M."/>
            <person name="Bloem J."/>
            <person name="Labutti K."/>
            <person name="Salamov A."/>
            <person name="Andreopoulos B."/>
            <person name="Baker S."/>
            <person name="Barry K."/>
            <person name="Bills G."/>
            <person name="Bluhm B."/>
            <person name="Cannon C."/>
            <person name="Castanera R."/>
            <person name="Culley D."/>
            <person name="Daum C."/>
            <person name="Ezra D."/>
            <person name="Gonzalez J."/>
            <person name="Henrissat B."/>
            <person name="Kuo A."/>
            <person name="Liang C."/>
            <person name="Lipzen A."/>
            <person name="Lutzoni F."/>
            <person name="Magnuson J."/>
            <person name="Mondo S."/>
            <person name="Nolan M."/>
            <person name="Ohm R."/>
            <person name="Pangilinan J."/>
            <person name="Park H.-J."/>
            <person name="Ramirez L."/>
            <person name="Alfaro M."/>
            <person name="Sun H."/>
            <person name="Tritt A."/>
            <person name="Yoshinaga Y."/>
            <person name="Zwiers L.-H."/>
            <person name="Turgeon B."/>
            <person name="Goodwin S."/>
            <person name="Spatafora J."/>
            <person name="Crous P."/>
            <person name="Grigoriev I."/>
        </authorList>
    </citation>
    <scope>NUCLEOTIDE SEQUENCE</scope>
    <source>
        <strain evidence="2">CBS 207.26</strain>
    </source>
</reference>
<evidence type="ECO:0000313" key="3">
    <source>
        <dbReference type="Proteomes" id="UP000800200"/>
    </source>
</evidence>
<dbReference type="Gene3D" id="3.30.160.60">
    <property type="entry name" value="Classic Zinc Finger"/>
    <property type="match status" value="1"/>
</dbReference>
<protein>
    <recommendedName>
        <fullName evidence="1">C2H2-type domain-containing protein</fullName>
    </recommendedName>
</protein>
<evidence type="ECO:0000313" key="2">
    <source>
        <dbReference type="EMBL" id="KAF2174374.1"/>
    </source>
</evidence>
<dbReference type="AlphaFoldDB" id="A0A6A6D4L4"/>
<dbReference type="Proteomes" id="UP000800200">
    <property type="component" value="Unassembled WGS sequence"/>
</dbReference>
<sequence length="122" mass="14450">RVHLIHDLQPYHCTYELCQDPNRLYGSRREWLDHENQHTRVWHCQVHGEEFETQPEYVQHLDSKHTHSKPECYSSELIAAVVGPSLKPHRNCPFCPTPFSDTIQMQKHIAYHLERIALFALP</sequence>
<feature type="domain" description="C2H2-type" evidence="1">
    <location>
        <begin position="92"/>
        <end position="112"/>
    </location>
</feature>
<gene>
    <name evidence="2" type="ORF">K469DRAFT_536329</name>
</gene>
<feature type="non-terminal residue" evidence="2">
    <location>
        <position position="122"/>
    </location>
</feature>
<evidence type="ECO:0000259" key="1">
    <source>
        <dbReference type="PROSITE" id="PS00028"/>
    </source>
</evidence>
<organism evidence="2 3">
    <name type="scientific">Zopfia rhizophila CBS 207.26</name>
    <dbReference type="NCBI Taxonomy" id="1314779"/>
    <lineage>
        <taxon>Eukaryota</taxon>
        <taxon>Fungi</taxon>
        <taxon>Dikarya</taxon>
        <taxon>Ascomycota</taxon>
        <taxon>Pezizomycotina</taxon>
        <taxon>Dothideomycetes</taxon>
        <taxon>Dothideomycetes incertae sedis</taxon>
        <taxon>Zopfiaceae</taxon>
        <taxon>Zopfia</taxon>
    </lineage>
</organism>
<accession>A0A6A6D4L4</accession>
<dbReference type="OrthoDB" id="3800350at2759"/>
<dbReference type="PANTHER" id="PTHR35391">
    <property type="entry name" value="C2H2-TYPE DOMAIN-CONTAINING PROTEIN-RELATED"/>
    <property type="match status" value="1"/>
</dbReference>
<feature type="non-terminal residue" evidence="2">
    <location>
        <position position="1"/>
    </location>
</feature>
<name>A0A6A6D4L4_9PEZI</name>
<dbReference type="PANTHER" id="PTHR35391:SF7">
    <property type="entry name" value="C2H2-TYPE DOMAIN-CONTAINING PROTEIN"/>
    <property type="match status" value="1"/>
</dbReference>
<proteinExistence type="predicted"/>
<dbReference type="InterPro" id="IPR013087">
    <property type="entry name" value="Znf_C2H2_type"/>
</dbReference>
<keyword evidence="3" id="KW-1185">Reference proteome</keyword>